<evidence type="ECO:0000256" key="2">
    <source>
        <dbReference type="ARBA" id="ARBA00004401"/>
    </source>
</evidence>
<evidence type="ECO:0000256" key="7">
    <source>
        <dbReference type="ARBA" id="ARBA00022692"/>
    </source>
</evidence>
<dbReference type="InterPro" id="IPR019756">
    <property type="entry name" value="Pept_S26A_signal_pept_1_Ser-AS"/>
</dbReference>
<accession>A0AAW9JVG0</accession>
<organism evidence="16 17">
    <name type="scientific">Carnobacterium maltaromaticum</name>
    <name type="common">Carnobacterium piscicola</name>
    <dbReference type="NCBI Taxonomy" id="2751"/>
    <lineage>
        <taxon>Bacteria</taxon>
        <taxon>Bacillati</taxon>
        <taxon>Bacillota</taxon>
        <taxon>Bacilli</taxon>
        <taxon>Lactobacillales</taxon>
        <taxon>Carnobacteriaceae</taxon>
        <taxon>Carnobacterium</taxon>
    </lineage>
</organism>
<feature type="active site" evidence="11">
    <location>
        <position position="113"/>
    </location>
</feature>
<dbReference type="PROSITE" id="PS00761">
    <property type="entry name" value="SPASE_I_3"/>
    <property type="match status" value="1"/>
</dbReference>
<feature type="compositionally biased region" description="Basic residues" evidence="14">
    <location>
        <begin position="22"/>
        <end position="37"/>
    </location>
</feature>
<evidence type="ECO:0000256" key="9">
    <source>
        <dbReference type="ARBA" id="ARBA00022989"/>
    </source>
</evidence>
<dbReference type="Pfam" id="PF10502">
    <property type="entry name" value="Peptidase_S26"/>
    <property type="match status" value="1"/>
</dbReference>
<sequence length="221" mass="25192">MAKTNYSDTSFDEIENFEPRSRKYPSKQSGKNKKGKKNKRNEIVSTFGYIIVALVIALLVRQFLFAPVSVDGESMMPTLKDGDRIVLNKFEKIDRFDIVVFPGPDDPSRLYIKRVIGLPGDEITIQDDILYINGKKVDEPYLDVFKAKLKENQLLTGDFTLMGKTGESKVPEGEYFVMGDNRSNSKDSRIFGFVHADKIDGTAEFRIWPLNDFGFIKAREK</sequence>
<evidence type="ECO:0000256" key="13">
    <source>
        <dbReference type="RuleBase" id="RU362042"/>
    </source>
</evidence>
<dbReference type="Proteomes" id="UP001290462">
    <property type="component" value="Unassembled WGS sequence"/>
</dbReference>
<evidence type="ECO:0000256" key="4">
    <source>
        <dbReference type="ARBA" id="ARBA00013208"/>
    </source>
</evidence>
<dbReference type="InterPro" id="IPR019757">
    <property type="entry name" value="Pept_S26A_signal_pept_1_Lys-AS"/>
</dbReference>
<feature type="region of interest" description="Disordered" evidence="14">
    <location>
        <begin position="1"/>
        <end position="37"/>
    </location>
</feature>
<proteinExistence type="inferred from homology"/>
<reference evidence="16" key="1">
    <citation type="submission" date="2023-08" db="EMBL/GenBank/DDBJ databases">
        <title>Genomic characterization of piscicolin 126 produced by Carnobacterium maltaromaticum CM22 strain isolated from salmon (Salmo salar).</title>
        <authorList>
            <person name="Gonzalez-Gragera E."/>
            <person name="Garcia-Lopez J.D."/>
            <person name="Teso-Perez C."/>
            <person name="Gimenez-Hernandez I."/>
            <person name="Peralta-Sanchez J.M."/>
            <person name="Valdivia E."/>
            <person name="Montalban-Lopez M."/>
            <person name="Martin-Platero A.M."/>
            <person name="Banos A."/>
            <person name="Martinez-Bueno M."/>
        </authorList>
    </citation>
    <scope>NUCLEOTIDE SEQUENCE</scope>
    <source>
        <strain evidence="16">CM22</strain>
    </source>
</reference>
<keyword evidence="8 12" id="KW-0378">Hydrolase</keyword>
<evidence type="ECO:0000256" key="6">
    <source>
        <dbReference type="ARBA" id="ARBA00022670"/>
    </source>
</evidence>
<evidence type="ECO:0000256" key="11">
    <source>
        <dbReference type="PIRSR" id="PIRSR600223-1"/>
    </source>
</evidence>
<evidence type="ECO:0000256" key="12">
    <source>
        <dbReference type="RuleBase" id="RU003993"/>
    </source>
</evidence>
<dbReference type="CDD" id="cd06530">
    <property type="entry name" value="S26_SPase_I"/>
    <property type="match status" value="1"/>
</dbReference>
<dbReference type="InterPro" id="IPR000223">
    <property type="entry name" value="Pept_S26A_signal_pept_1"/>
</dbReference>
<protein>
    <recommendedName>
        <fullName evidence="4 12">Signal peptidase I</fullName>
        <ecNumber evidence="4 12">3.4.21.89</ecNumber>
    </recommendedName>
</protein>
<dbReference type="PANTHER" id="PTHR43390:SF1">
    <property type="entry name" value="CHLOROPLAST PROCESSING PEPTIDASE"/>
    <property type="match status" value="1"/>
</dbReference>
<dbReference type="InterPro" id="IPR019758">
    <property type="entry name" value="Pept_S26A_signal_pept_1_CS"/>
</dbReference>
<evidence type="ECO:0000256" key="5">
    <source>
        <dbReference type="ARBA" id="ARBA00022475"/>
    </source>
</evidence>
<comment type="caution">
    <text evidence="16">The sequence shown here is derived from an EMBL/GenBank/DDBJ whole genome shotgun (WGS) entry which is preliminary data.</text>
</comment>
<keyword evidence="5" id="KW-1003">Cell membrane</keyword>
<keyword evidence="9 12" id="KW-1133">Transmembrane helix</keyword>
<comment type="subcellular location">
    <subcellularLocation>
        <location evidence="2">Cell membrane</location>
        <topology evidence="2">Single-pass type II membrane protein</topology>
    </subcellularLocation>
    <subcellularLocation>
        <location evidence="13">Membrane</location>
        <topology evidence="13">Single-pass type II membrane protein</topology>
    </subcellularLocation>
</comment>
<keyword evidence="7 12" id="KW-0812">Transmembrane</keyword>
<evidence type="ECO:0000256" key="3">
    <source>
        <dbReference type="ARBA" id="ARBA00009370"/>
    </source>
</evidence>
<dbReference type="Gene3D" id="2.10.109.10">
    <property type="entry name" value="Umud Fragment, subunit A"/>
    <property type="match status" value="1"/>
</dbReference>
<dbReference type="GO" id="GO:0005886">
    <property type="term" value="C:plasma membrane"/>
    <property type="evidence" value="ECO:0007669"/>
    <property type="project" value="UniProtKB-SubCell"/>
</dbReference>
<dbReference type="SUPFAM" id="SSF51306">
    <property type="entry name" value="LexA/Signal peptidase"/>
    <property type="match status" value="1"/>
</dbReference>
<keyword evidence="6 12" id="KW-0645">Protease</keyword>
<dbReference type="EMBL" id="JAVBVO010000005">
    <property type="protein sequence ID" value="MDZ5760507.1"/>
    <property type="molecule type" value="Genomic_DNA"/>
</dbReference>
<dbReference type="PROSITE" id="PS00501">
    <property type="entry name" value="SPASE_I_1"/>
    <property type="match status" value="1"/>
</dbReference>
<feature type="domain" description="Peptidase S26" evidence="15">
    <location>
        <begin position="47"/>
        <end position="208"/>
    </location>
</feature>
<dbReference type="GO" id="GO:0006465">
    <property type="term" value="P:signal peptide processing"/>
    <property type="evidence" value="ECO:0007669"/>
    <property type="project" value="InterPro"/>
</dbReference>
<dbReference type="NCBIfam" id="TIGR02227">
    <property type="entry name" value="sigpep_I_bact"/>
    <property type="match status" value="1"/>
</dbReference>
<evidence type="ECO:0000256" key="1">
    <source>
        <dbReference type="ARBA" id="ARBA00000677"/>
    </source>
</evidence>
<dbReference type="GO" id="GO:0004252">
    <property type="term" value="F:serine-type endopeptidase activity"/>
    <property type="evidence" value="ECO:0007669"/>
    <property type="project" value="InterPro"/>
</dbReference>
<evidence type="ECO:0000256" key="14">
    <source>
        <dbReference type="SAM" id="MobiDB-lite"/>
    </source>
</evidence>
<comment type="catalytic activity">
    <reaction evidence="1 12">
        <text>Cleavage of hydrophobic, N-terminal signal or leader sequences from secreted and periplasmic proteins.</text>
        <dbReference type="EC" id="3.4.21.89"/>
    </reaction>
</comment>
<dbReference type="PANTHER" id="PTHR43390">
    <property type="entry name" value="SIGNAL PEPTIDASE I"/>
    <property type="match status" value="1"/>
</dbReference>
<name>A0AAW9JVG0_CARML</name>
<evidence type="ECO:0000259" key="15">
    <source>
        <dbReference type="Pfam" id="PF10502"/>
    </source>
</evidence>
<dbReference type="InterPro" id="IPR019533">
    <property type="entry name" value="Peptidase_S26"/>
</dbReference>
<dbReference type="RefSeq" id="WP_322809697.1">
    <property type="nucleotide sequence ID" value="NZ_CBCPJP010000002.1"/>
</dbReference>
<dbReference type="PROSITE" id="PS00760">
    <property type="entry name" value="SPASE_I_2"/>
    <property type="match status" value="1"/>
</dbReference>
<dbReference type="FunFam" id="2.10.109.10:FF:000008">
    <property type="entry name" value="Signal peptidase I"/>
    <property type="match status" value="1"/>
</dbReference>
<evidence type="ECO:0000313" key="17">
    <source>
        <dbReference type="Proteomes" id="UP001290462"/>
    </source>
</evidence>
<evidence type="ECO:0000256" key="10">
    <source>
        <dbReference type="ARBA" id="ARBA00023136"/>
    </source>
</evidence>
<feature type="transmembrane region" description="Helical" evidence="12">
    <location>
        <begin position="43"/>
        <end position="64"/>
    </location>
</feature>
<gene>
    <name evidence="16" type="primary">lepB</name>
    <name evidence="16" type="ORF">RAK27_17845</name>
</gene>
<dbReference type="AlphaFoldDB" id="A0AAW9JVG0"/>
<dbReference type="PRINTS" id="PR00727">
    <property type="entry name" value="LEADERPTASE"/>
</dbReference>
<dbReference type="EC" id="3.4.21.89" evidence="4 12"/>
<keyword evidence="10 12" id="KW-0472">Membrane</keyword>
<dbReference type="GO" id="GO:0009003">
    <property type="term" value="F:signal peptidase activity"/>
    <property type="evidence" value="ECO:0007669"/>
    <property type="project" value="UniProtKB-EC"/>
</dbReference>
<dbReference type="InterPro" id="IPR036286">
    <property type="entry name" value="LexA/Signal_pep-like_sf"/>
</dbReference>
<comment type="similarity">
    <text evidence="3 13">Belongs to the peptidase S26 family.</text>
</comment>
<feature type="active site" evidence="11">
    <location>
        <position position="74"/>
    </location>
</feature>
<evidence type="ECO:0000313" key="16">
    <source>
        <dbReference type="EMBL" id="MDZ5760507.1"/>
    </source>
</evidence>
<evidence type="ECO:0000256" key="8">
    <source>
        <dbReference type="ARBA" id="ARBA00022801"/>
    </source>
</evidence>